<accession>A0A4S8MJM9</accession>
<feature type="compositionally biased region" description="Basic and acidic residues" evidence="1">
    <location>
        <begin position="44"/>
        <end position="59"/>
    </location>
</feature>
<proteinExistence type="predicted"/>
<feature type="compositionally biased region" description="Polar residues" evidence="1">
    <location>
        <begin position="234"/>
        <end position="250"/>
    </location>
</feature>
<protein>
    <submittedName>
        <fullName evidence="2">Uncharacterized protein</fullName>
    </submittedName>
</protein>
<feature type="region of interest" description="Disordered" evidence="1">
    <location>
        <begin position="39"/>
        <end position="59"/>
    </location>
</feature>
<evidence type="ECO:0000256" key="1">
    <source>
        <dbReference type="SAM" id="MobiDB-lite"/>
    </source>
</evidence>
<dbReference type="Proteomes" id="UP000297245">
    <property type="component" value="Unassembled WGS sequence"/>
</dbReference>
<keyword evidence="3" id="KW-1185">Reference proteome</keyword>
<gene>
    <name evidence="2" type="ORF">K435DRAFT_852389</name>
</gene>
<reference evidence="2 3" key="1">
    <citation type="journal article" date="2019" name="Nat. Ecol. Evol.">
        <title>Megaphylogeny resolves global patterns of mushroom evolution.</title>
        <authorList>
            <person name="Varga T."/>
            <person name="Krizsan K."/>
            <person name="Foldi C."/>
            <person name="Dima B."/>
            <person name="Sanchez-Garcia M."/>
            <person name="Sanchez-Ramirez S."/>
            <person name="Szollosi G.J."/>
            <person name="Szarkandi J.G."/>
            <person name="Papp V."/>
            <person name="Albert L."/>
            <person name="Andreopoulos W."/>
            <person name="Angelini C."/>
            <person name="Antonin V."/>
            <person name="Barry K.W."/>
            <person name="Bougher N.L."/>
            <person name="Buchanan P."/>
            <person name="Buyck B."/>
            <person name="Bense V."/>
            <person name="Catcheside P."/>
            <person name="Chovatia M."/>
            <person name="Cooper J."/>
            <person name="Damon W."/>
            <person name="Desjardin D."/>
            <person name="Finy P."/>
            <person name="Geml J."/>
            <person name="Haridas S."/>
            <person name="Hughes K."/>
            <person name="Justo A."/>
            <person name="Karasinski D."/>
            <person name="Kautmanova I."/>
            <person name="Kiss B."/>
            <person name="Kocsube S."/>
            <person name="Kotiranta H."/>
            <person name="LaButti K.M."/>
            <person name="Lechner B.E."/>
            <person name="Liimatainen K."/>
            <person name="Lipzen A."/>
            <person name="Lukacs Z."/>
            <person name="Mihaltcheva S."/>
            <person name="Morgado L.N."/>
            <person name="Niskanen T."/>
            <person name="Noordeloos M.E."/>
            <person name="Ohm R.A."/>
            <person name="Ortiz-Santana B."/>
            <person name="Ovrebo C."/>
            <person name="Racz N."/>
            <person name="Riley R."/>
            <person name="Savchenko A."/>
            <person name="Shiryaev A."/>
            <person name="Soop K."/>
            <person name="Spirin V."/>
            <person name="Szebenyi C."/>
            <person name="Tomsovsky M."/>
            <person name="Tulloss R.E."/>
            <person name="Uehling J."/>
            <person name="Grigoriev I.V."/>
            <person name="Vagvolgyi C."/>
            <person name="Papp T."/>
            <person name="Martin F.M."/>
            <person name="Miettinen O."/>
            <person name="Hibbett D.S."/>
            <person name="Nagy L.G."/>
        </authorList>
    </citation>
    <scope>NUCLEOTIDE SEQUENCE [LARGE SCALE GENOMIC DNA]</scope>
    <source>
        <strain evidence="2 3">CBS 962.96</strain>
    </source>
</reference>
<evidence type="ECO:0000313" key="3">
    <source>
        <dbReference type="Proteomes" id="UP000297245"/>
    </source>
</evidence>
<feature type="region of interest" description="Disordered" evidence="1">
    <location>
        <begin position="137"/>
        <end position="173"/>
    </location>
</feature>
<feature type="region of interest" description="Disordered" evidence="1">
    <location>
        <begin position="191"/>
        <end position="262"/>
    </location>
</feature>
<evidence type="ECO:0000313" key="2">
    <source>
        <dbReference type="EMBL" id="THV02955.1"/>
    </source>
</evidence>
<dbReference type="EMBL" id="ML179072">
    <property type="protein sequence ID" value="THV02955.1"/>
    <property type="molecule type" value="Genomic_DNA"/>
</dbReference>
<name>A0A4S8MJM9_DENBC</name>
<sequence>MHVKCNICGRTFSSQGGLDCHTPICPARKQAQNILFSSRRKRPRTEDSHEGFDWRENSEASRNFREEDILVEGGVYNMEPGVEGVMGQGIEGEVIGQEDDVGNVGNETHDLNPETQLTERRRVVPARFEDFIVSNQSALTKARKSRRPLPSLSPPLPTSPQADMTETEPEPELEKIDVFRTEINTHNLFRIYQHRKPSQDPDAFTTTNDVADAPTFESANPKADIETVFGPASPENTPSSDSPSSNQKKNPTIHFKTFQHSV</sequence>
<dbReference type="AlphaFoldDB" id="A0A4S8MJM9"/>
<organism evidence="2 3">
    <name type="scientific">Dendrothele bispora (strain CBS 962.96)</name>
    <dbReference type="NCBI Taxonomy" id="1314807"/>
    <lineage>
        <taxon>Eukaryota</taxon>
        <taxon>Fungi</taxon>
        <taxon>Dikarya</taxon>
        <taxon>Basidiomycota</taxon>
        <taxon>Agaricomycotina</taxon>
        <taxon>Agaricomycetes</taxon>
        <taxon>Agaricomycetidae</taxon>
        <taxon>Agaricales</taxon>
        <taxon>Agaricales incertae sedis</taxon>
        <taxon>Dendrothele</taxon>
    </lineage>
</organism>